<evidence type="ECO:0000313" key="7">
    <source>
        <dbReference type="Proteomes" id="UP000584867"/>
    </source>
</evidence>
<feature type="DNA-binding region" description="H-T-H motif" evidence="4">
    <location>
        <begin position="28"/>
        <end position="47"/>
    </location>
</feature>
<keyword evidence="2 4" id="KW-0238">DNA-binding</keyword>
<dbReference type="PROSITE" id="PS50977">
    <property type="entry name" value="HTH_TETR_2"/>
    <property type="match status" value="1"/>
</dbReference>
<dbReference type="Gene3D" id="1.10.357.10">
    <property type="entry name" value="Tetracycline Repressor, domain 2"/>
    <property type="match status" value="1"/>
</dbReference>
<dbReference type="GO" id="GO:0003677">
    <property type="term" value="F:DNA binding"/>
    <property type="evidence" value="ECO:0007669"/>
    <property type="project" value="UniProtKB-UniRule"/>
</dbReference>
<evidence type="ECO:0000256" key="3">
    <source>
        <dbReference type="ARBA" id="ARBA00023163"/>
    </source>
</evidence>
<dbReference type="PANTHER" id="PTHR47506:SF3">
    <property type="entry name" value="HTH-TYPE TRANSCRIPTIONAL REGULATOR LMRA"/>
    <property type="match status" value="1"/>
</dbReference>
<dbReference type="PROSITE" id="PS01081">
    <property type="entry name" value="HTH_TETR_1"/>
    <property type="match status" value="1"/>
</dbReference>
<dbReference type="InterPro" id="IPR036271">
    <property type="entry name" value="Tet_transcr_reg_TetR-rel_C_sf"/>
</dbReference>
<dbReference type="PRINTS" id="PR00455">
    <property type="entry name" value="HTHTETR"/>
</dbReference>
<dbReference type="Pfam" id="PF16925">
    <property type="entry name" value="TetR_C_13"/>
    <property type="match status" value="1"/>
</dbReference>
<protein>
    <submittedName>
        <fullName evidence="6">AcrR family transcriptional regulator</fullName>
    </submittedName>
</protein>
<dbReference type="PANTHER" id="PTHR47506">
    <property type="entry name" value="TRANSCRIPTIONAL REGULATORY PROTEIN"/>
    <property type="match status" value="1"/>
</dbReference>
<evidence type="ECO:0000256" key="2">
    <source>
        <dbReference type="ARBA" id="ARBA00023125"/>
    </source>
</evidence>
<gene>
    <name evidence="6" type="ORF">HDF15_002385</name>
</gene>
<dbReference type="InterPro" id="IPR011075">
    <property type="entry name" value="TetR_C"/>
</dbReference>
<evidence type="ECO:0000313" key="6">
    <source>
        <dbReference type="EMBL" id="MBB5064037.1"/>
    </source>
</evidence>
<evidence type="ECO:0000256" key="4">
    <source>
        <dbReference type="PROSITE-ProRule" id="PRU00335"/>
    </source>
</evidence>
<keyword evidence="1" id="KW-0805">Transcription regulation</keyword>
<keyword evidence="3" id="KW-0804">Transcription</keyword>
<accession>A0A7W8E9R5</accession>
<comment type="caution">
    <text evidence="6">The sequence shown here is derived from an EMBL/GenBank/DDBJ whole genome shotgun (WGS) entry which is preliminary data.</text>
</comment>
<dbReference type="InterPro" id="IPR009057">
    <property type="entry name" value="Homeodomain-like_sf"/>
</dbReference>
<evidence type="ECO:0000259" key="5">
    <source>
        <dbReference type="PROSITE" id="PS50977"/>
    </source>
</evidence>
<dbReference type="Proteomes" id="UP000584867">
    <property type="component" value="Unassembled WGS sequence"/>
</dbReference>
<feature type="domain" description="HTH tetR-type" evidence="5">
    <location>
        <begin position="5"/>
        <end position="65"/>
    </location>
</feature>
<dbReference type="InterPro" id="IPR023772">
    <property type="entry name" value="DNA-bd_HTH_TetR-type_CS"/>
</dbReference>
<dbReference type="EMBL" id="JACHIO010000008">
    <property type="protein sequence ID" value="MBB5064037.1"/>
    <property type="molecule type" value="Genomic_DNA"/>
</dbReference>
<sequence>MAKGELTRQRIIAAAAPIFNQRGYSGCSMQDIMEATGLEKGGLYRHFANKEELAAEAFRFALAQCVKTRTEDLENIEGSVAKLRSVVQRFVATPSPMPGGCPLFNTAIDADDGNLVLRELVHEGIQAWKARISNIVKTGVERGEIRQTIEPQSIANTMISMLEGALMISRIEGTKKPLQDACAMLECVLDGIATKCS</sequence>
<dbReference type="InterPro" id="IPR001647">
    <property type="entry name" value="HTH_TetR"/>
</dbReference>
<name>A0A7W8E9R5_9BACT</name>
<dbReference type="SUPFAM" id="SSF46689">
    <property type="entry name" value="Homeodomain-like"/>
    <property type="match status" value="1"/>
</dbReference>
<dbReference type="AlphaFoldDB" id="A0A7W8E9R5"/>
<reference evidence="6 7" key="1">
    <citation type="submission" date="2020-08" db="EMBL/GenBank/DDBJ databases">
        <title>Genomic Encyclopedia of Type Strains, Phase IV (KMG-V): Genome sequencing to study the core and pangenomes of soil and plant-associated prokaryotes.</title>
        <authorList>
            <person name="Whitman W."/>
        </authorList>
    </citation>
    <scope>NUCLEOTIDE SEQUENCE [LARGE SCALE GENOMIC DNA]</scope>
    <source>
        <strain evidence="6 7">X5P3</strain>
    </source>
</reference>
<dbReference type="RefSeq" id="WP_184255620.1">
    <property type="nucleotide sequence ID" value="NZ_JACHIO010000008.1"/>
</dbReference>
<evidence type="ECO:0000256" key="1">
    <source>
        <dbReference type="ARBA" id="ARBA00023015"/>
    </source>
</evidence>
<dbReference type="Pfam" id="PF00440">
    <property type="entry name" value="TetR_N"/>
    <property type="match status" value="1"/>
</dbReference>
<organism evidence="6 7">
    <name type="scientific">Granulicella mallensis</name>
    <dbReference type="NCBI Taxonomy" id="940614"/>
    <lineage>
        <taxon>Bacteria</taxon>
        <taxon>Pseudomonadati</taxon>
        <taxon>Acidobacteriota</taxon>
        <taxon>Terriglobia</taxon>
        <taxon>Terriglobales</taxon>
        <taxon>Acidobacteriaceae</taxon>
        <taxon>Granulicella</taxon>
    </lineage>
</organism>
<dbReference type="SUPFAM" id="SSF48498">
    <property type="entry name" value="Tetracyclin repressor-like, C-terminal domain"/>
    <property type="match status" value="1"/>
</dbReference>
<proteinExistence type="predicted"/>